<evidence type="ECO:0000313" key="1">
    <source>
        <dbReference type="EMBL" id="KKM73862.1"/>
    </source>
</evidence>
<dbReference type="EMBL" id="LAZR01009233">
    <property type="protein sequence ID" value="KKM73862.1"/>
    <property type="molecule type" value="Genomic_DNA"/>
</dbReference>
<reference evidence="1" key="1">
    <citation type="journal article" date="2015" name="Nature">
        <title>Complex archaea that bridge the gap between prokaryotes and eukaryotes.</title>
        <authorList>
            <person name="Spang A."/>
            <person name="Saw J.H."/>
            <person name="Jorgensen S.L."/>
            <person name="Zaremba-Niedzwiedzka K."/>
            <person name="Martijn J."/>
            <person name="Lind A.E."/>
            <person name="van Eijk R."/>
            <person name="Schleper C."/>
            <person name="Guy L."/>
            <person name="Ettema T.J."/>
        </authorList>
    </citation>
    <scope>NUCLEOTIDE SEQUENCE</scope>
</reference>
<dbReference type="AlphaFoldDB" id="A0A0F9MX76"/>
<protein>
    <submittedName>
        <fullName evidence="1">Uncharacterized protein</fullName>
    </submittedName>
</protein>
<name>A0A0F9MX76_9ZZZZ</name>
<gene>
    <name evidence="1" type="ORF">LCGC14_1406120</name>
</gene>
<comment type="caution">
    <text evidence="1">The sequence shown here is derived from an EMBL/GenBank/DDBJ whole genome shotgun (WGS) entry which is preliminary data.</text>
</comment>
<sequence>MNITVETLIELMGCEHMGDVTRAVRSIALKFGVHLTGYHGDWSVEDWDAIDILLLEK</sequence>
<organism evidence="1">
    <name type="scientific">marine sediment metagenome</name>
    <dbReference type="NCBI Taxonomy" id="412755"/>
    <lineage>
        <taxon>unclassified sequences</taxon>
        <taxon>metagenomes</taxon>
        <taxon>ecological metagenomes</taxon>
    </lineage>
</organism>
<accession>A0A0F9MX76</accession>
<proteinExistence type="predicted"/>